<evidence type="ECO:0000313" key="1">
    <source>
        <dbReference type="EMBL" id="PNQ72091.1"/>
    </source>
</evidence>
<comment type="caution">
    <text evidence="1">The sequence shown here is derived from an EMBL/GenBank/DDBJ whole genome shotgun (WGS) entry which is preliminary data.</text>
</comment>
<protein>
    <recommendedName>
        <fullName evidence="3">Sulfotransferase family protein</fullName>
    </recommendedName>
</protein>
<dbReference type="SUPFAM" id="SSF52540">
    <property type="entry name" value="P-loop containing nucleoside triphosphate hydrolases"/>
    <property type="match status" value="1"/>
</dbReference>
<name>A0A2K1DVN3_9FLAO</name>
<evidence type="ECO:0000313" key="2">
    <source>
        <dbReference type="Proteomes" id="UP000236641"/>
    </source>
</evidence>
<accession>A0A2K1DVN3</accession>
<keyword evidence="2" id="KW-1185">Reference proteome</keyword>
<dbReference type="Pfam" id="PF13469">
    <property type="entry name" value="Sulfotransfer_3"/>
    <property type="match status" value="1"/>
</dbReference>
<dbReference type="RefSeq" id="WP_103053024.1">
    <property type="nucleotide sequence ID" value="NZ_POWF01000011.1"/>
</dbReference>
<dbReference type="Gene3D" id="3.40.50.300">
    <property type="entry name" value="P-loop containing nucleotide triphosphate hydrolases"/>
    <property type="match status" value="1"/>
</dbReference>
<dbReference type="EMBL" id="POWF01000011">
    <property type="protein sequence ID" value="PNQ72091.1"/>
    <property type="molecule type" value="Genomic_DNA"/>
</dbReference>
<organism evidence="1 2">
    <name type="scientific">Hanstruepera neustonica</name>
    <dbReference type="NCBI Taxonomy" id="1445657"/>
    <lineage>
        <taxon>Bacteria</taxon>
        <taxon>Pseudomonadati</taxon>
        <taxon>Bacteroidota</taxon>
        <taxon>Flavobacteriia</taxon>
        <taxon>Flavobacteriales</taxon>
        <taxon>Flavobacteriaceae</taxon>
        <taxon>Hanstruepera</taxon>
    </lineage>
</organism>
<dbReference type="InterPro" id="IPR027417">
    <property type="entry name" value="P-loop_NTPase"/>
</dbReference>
<reference evidence="1 2" key="1">
    <citation type="submission" date="2018-01" db="EMBL/GenBank/DDBJ databases">
        <title>The draft genome of Hanstruepera neustonica JCM19743.</title>
        <authorList>
            <person name="He R.-H."/>
            <person name="Du Z.-J."/>
        </authorList>
    </citation>
    <scope>NUCLEOTIDE SEQUENCE [LARGE SCALE GENOMIC DNA]</scope>
    <source>
        <strain evidence="1 2">JCM19743</strain>
    </source>
</reference>
<dbReference type="Proteomes" id="UP000236641">
    <property type="component" value="Unassembled WGS sequence"/>
</dbReference>
<evidence type="ECO:0008006" key="3">
    <source>
        <dbReference type="Google" id="ProtNLM"/>
    </source>
</evidence>
<proteinExistence type="predicted"/>
<dbReference type="OrthoDB" id="5432096at2"/>
<sequence>MMKIKNAIIIHGPGRSGTTLLSSILSLHEDLSWISGYVNKYPNHLELTCINKLQNYLGFEKFSRNIRRMPRPSEAYNFWTYYIPDFNSEVIHQVDQNSVDNTIAAINKILYFSGKDRFVTKLTGDSRWQYLDAIFENPIVLWINRNPEAVIMSYYKNKWGYKDNHQLFNSKEKQVLIKEYFDRYKHYVAEREQLKRFCFFELHYEDLVDDNIQFFKQVCELVNLPFSKRFESIVTSWEIRNETNKAYLKLLEEDDILYLKSLVKTL</sequence>
<gene>
    <name evidence="1" type="ORF">C1T31_13375</name>
</gene>
<dbReference type="AlphaFoldDB" id="A0A2K1DVN3"/>